<organism evidence="1 2">
    <name type="scientific">Sorangium cellulosum</name>
    <name type="common">Polyangium cellulosum</name>
    <dbReference type="NCBI Taxonomy" id="56"/>
    <lineage>
        <taxon>Bacteria</taxon>
        <taxon>Pseudomonadati</taxon>
        <taxon>Myxococcota</taxon>
        <taxon>Polyangia</taxon>
        <taxon>Polyangiales</taxon>
        <taxon>Polyangiaceae</taxon>
        <taxon>Sorangium</taxon>
    </lineage>
</organism>
<sequence length="332" mass="34760">MLTMMTGGCDPIVFHPVEPEPPEEPPPSLNAIAMRASDWMLALGGLTSSLEAAEDLLDPAPHPDSLVLFFSDSPQECSHPLNKPPTPCTADTRQYWQVILVVPPELNRPGLIDLRDRRIRIYTAEVASNCTGLLTFSAGSSSSSGGEREKTLEIVSSDASSVSVTLDWGELPLGWAHVDGDYAAMYCGAAPLVSPPSPGLALTGARGPRPPDGVEPDPDALQLILGSGAVACEDLLSRGDCSGGSRVTLSLPTSLQQPGIIDLTDPAIDASFAVSRGSAESCERYDPLTGSFDGGTVEILSIDEGGVLARVYGSYTRSGFNADGLYSASICP</sequence>
<evidence type="ECO:0000313" key="2">
    <source>
        <dbReference type="Proteomes" id="UP000075420"/>
    </source>
</evidence>
<dbReference type="EMBL" id="JELY01002391">
    <property type="protein sequence ID" value="KYF52719.1"/>
    <property type="molecule type" value="Genomic_DNA"/>
</dbReference>
<name>A0A150PAJ9_SORCE</name>
<reference evidence="1 2" key="1">
    <citation type="submission" date="2014-02" db="EMBL/GenBank/DDBJ databases">
        <title>The small core and large imbalanced accessory genome model reveals a collaborative survival strategy of Sorangium cellulosum strains in nature.</title>
        <authorList>
            <person name="Han K."/>
            <person name="Peng R."/>
            <person name="Blom J."/>
            <person name="Li Y.-Z."/>
        </authorList>
    </citation>
    <scope>NUCLEOTIDE SEQUENCE [LARGE SCALE GENOMIC DNA]</scope>
    <source>
        <strain evidence="1 2">So0157-25</strain>
    </source>
</reference>
<protein>
    <submittedName>
        <fullName evidence="1">Uncharacterized protein</fullName>
    </submittedName>
</protein>
<dbReference type="Proteomes" id="UP000075420">
    <property type="component" value="Unassembled WGS sequence"/>
</dbReference>
<evidence type="ECO:0000313" key="1">
    <source>
        <dbReference type="EMBL" id="KYF52719.1"/>
    </source>
</evidence>
<accession>A0A150PAJ9</accession>
<proteinExistence type="predicted"/>
<comment type="caution">
    <text evidence="1">The sequence shown here is derived from an EMBL/GenBank/DDBJ whole genome shotgun (WGS) entry which is preliminary data.</text>
</comment>
<gene>
    <name evidence="1" type="ORF">BE08_13140</name>
</gene>
<dbReference type="AlphaFoldDB" id="A0A150PAJ9"/>